<proteinExistence type="predicted"/>
<dbReference type="EMBL" id="FNBK01000018">
    <property type="protein sequence ID" value="SDG21164.1"/>
    <property type="molecule type" value="Genomic_DNA"/>
</dbReference>
<evidence type="ECO:0000313" key="1">
    <source>
        <dbReference type="EMBL" id="SDG21164.1"/>
    </source>
</evidence>
<sequence>MERRKFLIGAGSLAAGSAAAVGTGAFTSVAADRGVTVSVADDSGALLKMDATDSNENSAYANETGNEIAIDVAGASGSTGSGVNDNATTVIFDIFDIANQGTQNAIVYASPSSLGADAFDDSVDGVYIDPQVSDMPNGLSADSIGYRPDGTPFTSLTNIGGTILDNGSNFKEATLDEGTDLPGSVGPNPPEVYLLRPGESFEFGLYIRTDDAATGDFDYNVEIVADADLAEQAGLDNT</sequence>
<protein>
    <recommendedName>
        <fullName evidence="3">DUF1102 domain-containing protein</fullName>
    </recommendedName>
</protein>
<dbReference type="STRING" id="660518.SAMN05216218_11828"/>
<gene>
    <name evidence="1" type="ORF">SAMN05216218_11828</name>
</gene>
<evidence type="ECO:0000313" key="2">
    <source>
        <dbReference type="Proteomes" id="UP000199076"/>
    </source>
</evidence>
<organism evidence="1 2">
    <name type="scientific">Halorientalis regularis</name>
    <dbReference type="NCBI Taxonomy" id="660518"/>
    <lineage>
        <taxon>Archaea</taxon>
        <taxon>Methanobacteriati</taxon>
        <taxon>Methanobacteriota</taxon>
        <taxon>Stenosarchaea group</taxon>
        <taxon>Halobacteria</taxon>
        <taxon>Halobacteriales</taxon>
        <taxon>Haloarculaceae</taxon>
        <taxon>Halorientalis</taxon>
    </lineage>
</organism>
<dbReference type="OrthoDB" id="241473at2157"/>
<reference evidence="2" key="1">
    <citation type="submission" date="2016-10" db="EMBL/GenBank/DDBJ databases">
        <authorList>
            <person name="Varghese N."/>
            <person name="Submissions S."/>
        </authorList>
    </citation>
    <scope>NUCLEOTIDE SEQUENCE [LARGE SCALE GENOMIC DNA]</scope>
    <source>
        <strain evidence="2">IBRC-M 10760</strain>
    </source>
</reference>
<evidence type="ECO:0008006" key="3">
    <source>
        <dbReference type="Google" id="ProtNLM"/>
    </source>
</evidence>
<dbReference type="RefSeq" id="WP_139171178.1">
    <property type="nucleotide sequence ID" value="NZ_FNBK01000018.1"/>
</dbReference>
<dbReference type="AlphaFoldDB" id="A0A1G7SE32"/>
<accession>A0A1G7SE32</accession>
<dbReference type="Proteomes" id="UP000199076">
    <property type="component" value="Unassembled WGS sequence"/>
</dbReference>
<keyword evidence="2" id="KW-1185">Reference proteome</keyword>
<name>A0A1G7SE32_9EURY</name>